<evidence type="ECO:0000313" key="3">
    <source>
        <dbReference type="EMBL" id="PNH06979.1"/>
    </source>
</evidence>
<dbReference type="OrthoDB" id="411251at2759"/>
<dbReference type="PANTHER" id="PTHR34203:SF13">
    <property type="entry name" value="EXPRESSED PROTEIN"/>
    <property type="match status" value="1"/>
</dbReference>
<dbReference type="InterPro" id="IPR006342">
    <property type="entry name" value="FkbM_mtfrase"/>
</dbReference>
<dbReference type="NCBIfam" id="TIGR01444">
    <property type="entry name" value="fkbM_fam"/>
    <property type="match status" value="1"/>
</dbReference>
<keyword evidence="4" id="KW-1185">Reference proteome</keyword>
<gene>
    <name evidence="3" type="ORF">TSOC_006593</name>
</gene>
<evidence type="ECO:0000313" key="4">
    <source>
        <dbReference type="Proteomes" id="UP000236333"/>
    </source>
</evidence>
<organism evidence="3 4">
    <name type="scientific">Tetrabaena socialis</name>
    <dbReference type="NCBI Taxonomy" id="47790"/>
    <lineage>
        <taxon>Eukaryota</taxon>
        <taxon>Viridiplantae</taxon>
        <taxon>Chlorophyta</taxon>
        <taxon>core chlorophytes</taxon>
        <taxon>Chlorophyceae</taxon>
        <taxon>CS clade</taxon>
        <taxon>Chlamydomonadales</taxon>
        <taxon>Tetrabaenaceae</taxon>
        <taxon>Tetrabaena</taxon>
    </lineage>
</organism>
<sequence>MCGLVSRSLLCLVLLALLVSQSVGGIRLPAHGMRKLADDSLSGVETAGELAGGAKEPQPDLLTPGLPVKEVCTNSCSKARNGVCEEGRAGKVHITAPHLMVYCDLGTDCDDCGPWKTTATEVPWEDPAKVGPIRLLQSRDVQVRVRPASVPPPIAFKMAYTDPTKDFDVSYHMEGSGIVESGITEIAFKVLKDRCTRPDGSRALVVDVGANFGWFAVLAARMGCKVIAYEPVPIFRAFFEFSVHLNDLTSLIDVRAMVVSHETGKTMNMVVPARGIWGTAGIDGLNIDKAIESEKESIEVASVRLEDEVRSDVILMKADVEGWEWAVIKGATGLLKGFNVENIIMEYSPGVPERHFKYDDMAATPGMLADLIGYGYRIGHIGDAGKHLIGGWDSELISLREVSMANLKYDIEDVERWRLAKLACPSPPELAKYPMWALCGGVPEGLNPRSLRSEIGHNTNVWISKSPLLKLEGMSGIFHPDDPVTKYFQNNTLDFGMGSRPCMHLDSVVQVKHRCRCIKKEACGEEELAVQRASEEGKIVQNYVLP</sequence>
<dbReference type="AlphaFoldDB" id="A0A2J8A379"/>
<feature type="chain" id="PRO_5014463653" description="Methyltransferase FkbM domain-containing protein" evidence="1">
    <location>
        <begin position="26"/>
        <end position="546"/>
    </location>
</feature>
<dbReference type="PANTHER" id="PTHR34203">
    <property type="entry name" value="METHYLTRANSFERASE, FKBM FAMILY PROTEIN"/>
    <property type="match status" value="1"/>
</dbReference>
<evidence type="ECO:0000256" key="1">
    <source>
        <dbReference type="SAM" id="SignalP"/>
    </source>
</evidence>
<name>A0A2J8A379_9CHLO</name>
<dbReference type="Pfam" id="PF05050">
    <property type="entry name" value="Methyltransf_21"/>
    <property type="match status" value="1"/>
</dbReference>
<keyword evidence="1" id="KW-0732">Signal</keyword>
<dbReference type="EMBL" id="PGGS01000204">
    <property type="protein sequence ID" value="PNH06979.1"/>
    <property type="molecule type" value="Genomic_DNA"/>
</dbReference>
<reference evidence="3 4" key="1">
    <citation type="journal article" date="2017" name="Mol. Biol. Evol.">
        <title>The 4-celled Tetrabaena socialis nuclear genome reveals the essential components for genetic control of cell number at the origin of multicellularity in the volvocine lineage.</title>
        <authorList>
            <person name="Featherston J."/>
            <person name="Arakaki Y."/>
            <person name="Hanschen E.R."/>
            <person name="Ferris P.J."/>
            <person name="Michod R.E."/>
            <person name="Olson B.J.S.C."/>
            <person name="Nozaki H."/>
            <person name="Durand P.M."/>
        </authorList>
    </citation>
    <scope>NUCLEOTIDE SEQUENCE [LARGE SCALE GENOMIC DNA]</scope>
    <source>
        <strain evidence="3 4">NIES-571</strain>
    </source>
</reference>
<dbReference type="InterPro" id="IPR029063">
    <property type="entry name" value="SAM-dependent_MTases_sf"/>
</dbReference>
<dbReference type="InterPro" id="IPR052514">
    <property type="entry name" value="SAM-dependent_MTase"/>
</dbReference>
<dbReference type="SUPFAM" id="SSF53335">
    <property type="entry name" value="S-adenosyl-L-methionine-dependent methyltransferases"/>
    <property type="match status" value="1"/>
</dbReference>
<proteinExistence type="predicted"/>
<dbReference type="Gene3D" id="3.40.50.150">
    <property type="entry name" value="Vaccinia Virus protein VP39"/>
    <property type="match status" value="1"/>
</dbReference>
<feature type="signal peptide" evidence="1">
    <location>
        <begin position="1"/>
        <end position="25"/>
    </location>
</feature>
<comment type="caution">
    <text evidence="3">The sequence shown here is derived from an EMBL/GenBank/DDBJ whole genome shotgun (WGS) entry which is preliminary data.</text>
</comment>
<dbReference type="Proteomes" id="UP000236333">
    <property type="component" value="Unassembled WGS sequence"/>
</dbReference>
<feature type="domain" description="Methyltransferase FkbM" evidence="2">
    <location>
        <begin position="207"/>
        <end position="359"/>
    </location>
</feature>
<accession>A0A2J8A379</accession>
<protein>
    <recommendedName>
        <fullName evidence="2">Methyltransferase FkbM domain-containing protein</fullName>
    </recommendedName>
</protein>
<evidence type="ECO:0000259" key="2">
    <source>
        <dbReference type="Pfam" id="PF05050"/>
    </source>
</evidence>